<dbReference type="InterPro" id="IPR013424">
    <property type="entry name" value="Ice-binding_C"/>
</dbReference>
<name>A0ABW4Z7T1_9BACT</name>
<feature type="domain" description="Ice-binding protein C-terminal" evidence="2">
    <location>
        <begin position="183"/>
        <end position="205"/>
    </location>
</feature>
<dbReference type="Pfam" id="PF07589">
    <property type="entry name" value="PEP-CTERM"/>
    <property type="match status" value="1"/>
</dbReference>
<sequence>MKQTLCSAAAVALLIGSASAATVIVDAPRGGSGDQANFVDNSGQTFTVGVLGSDNILSQIDLVGPNTGSDGPFTVKIWSDLDDNAETWDPGVELAASTNLVNIQSSNVTSTALFDQTFTFQDNTVYVVSFTTDNGGPGQVDHAGFRMGLTAGNNPLGTSGKLFNNGGNPSFGDNREIAFSVTAVPEPSATALLGLAGLGLILRRRK</sequence>
<dbReference type="Proteomes" id="UP001597389">
    <property type="component" value="Unassembled WGS sequence"/>
</dbReference>
<evidence type="ECO:0000313" key="3">
    <source>
        <dbReference type="EMBL" id="MFD2157877.1"/>
    </source>
</evidence>
<gene>
    <name evidence="3" type="ORF">ACFSW8_03075</name>
</gene>
<proteinExistence type="predicted"/>
<dbReference type="NCBIfam" id="TIGR02595">
    <property type="entry name" value="PEP_CTERM"/>
    <property type="match status" value="1"/>
</dbReference>
<reference evidence="4" key="1">
    <citation type="journal article" date="2019" name="Int. J. Syst. Evol. Microbiol.">
        <title>The Global Catalogue of Microorganisms (GCM) 10K type strain sequencing project: providing services to taxonomists for standard genome sequencing and annotation.</title>
        <authorList>
            <consortium name="The Broad Institute Genomics Platform"/>
            <consortium name="The Broad Institute Genome Sequencing Center for Infectious Disease"/>
            <person name="Wu L."/>
            <person name="Ma J."/>
        </authorList>
    </citation>
    <scope>NUCLEOTIDE SEQUENCE [LARGE SCALE GENOMIC DNA]</scope>
    <source>
        <strain evidence="4">CCUG 57942</strain>
    </source>
</reference>
<organism evidence="3 4">
    <name type="scientific">Rubritalea tangerina</name>
    <dbReference type="NCBI Taxonomy" id="430798"/>
    <lineage>
        <taxon>Bacteria</taxon>
        <taxon>Pseudomonadati</taxon>
        <taxon>Verrucomicrobiota</taxon>
        <taxon>Verrucomicrobiia</taxon>
        <taxon>Verrucomicrobiales</taxon>
        <taxon>Rubritaleaceae</taxon>
        <taxon>Rubritalea</taxon>
    </lineage>
</organism>
<feature type="chain" id="PRO_5047383975" evidence="1">
    <location>
        <begin position="21"/>
        <end position="206"/>
    </location>
</feature>
<protein>
    <submittedName>
        <fullName evidence="3">PEP-CTERM sorting domain-containing protein</fullName>
    </submittedName>
</protein>
<keyword evidence="4" id="KW-1185">Reference proteome</keyword>
<feature type="signal peptide" evidence="1">
    <location>
        <begin position="1"/>
        <end position="20"/>
    </location>
</feature>
<evidence type="ECO:0000313" key="4">
    <source>
        <dbReference type="Proteomes" id="UP001597389"/>
    </source>
</evidence>
<accession>A0ABW4Z7T1</accession>
<dbReference type="EMBL" id="JBHUJB010000014">
    <property type="protein sequence ID" value="MFD2157877.1"/>
    <property type="molecule type" value="Genomic_DNA"/>
</dbReference>
<comment type="caution">
    <text evidence="3">The sequence shown here is derived from an EMBL/GenBank/DDBJ whole genome shotgun (WGS) entry which is preliminary data.</text>
</comment>
<evidence type="ECO:0000259" key="2">
    <source>
        <dbReference type="Pfam" id="PF07589"/>
    </source>
</evidence>
<dbReference type="RefSeq" id="WP_377177405.1">
    <property type="nucleotide sequence ID" value="NZ_JBHUJB010000014.1"/>
</dbReference>
<evidence type="ECO:0000256" key="1">
    <source>
        <dbReference type="SAM" id="SignalP"/>
    </source>
</evidence>
<keyword evidence="1" id="KW-0732">Signal</keyword>